<keyword evidence="2" id="KW-0732">Signal</keyword>
<name>A0A1Y1V4V6_9FUNG</name>
<evidence type="ECO:0000256" key="2">
    <source>
        <dbReference type="SAM" id="SignalP"/>
    </source>
</evidence>
<evidence type="ECO:0008006" key="5">
    <source>
        <dbReference type="Google" id="ProtNLM"/>
    </source>
</evidence>
<sequence length="475" mass="55436">MKIYQHILFLIVILKNIHALPPNPEKKLLKDVGYGSYKSFQRKNNNLFFYSVNDESNDEISYKITNINSNKNTYINGNNNTNENSENNNDNNTNTSSTTIQYSHINYSDTGFEESLGPFELYLYNKFLISSKKKLPDFSIVLYPLDDGYTIDYKKFKVSMVTAFISFMYDHSEFWWVYSYRYNCEYSSKTLEIEKIEIDFCWSNDFCNKYSANDIKTMNEALSTAKSNILEEIGDVDRKTSYQLLRVIHDTLIQHINLISNTNEDIFSTTIYGALVNQKCTSEGLAKAFKWFMEYYKMTNVLAIGYGYQWNFVKLNNCWYVIDVTEDYKRSPKPKENISYDIFLIGFNDITKKESNTSYENDVTYNLIDRVKSTSNSLTYITYPDIHSTNFFDTNGINKEDIFESTILKMTSSSNYNSQVKPDTTNNRITTLISTFTTTVITVIQDFNCKFLQFLNNNIYQILVNHINNIKIGNK</sequence>
<reference evidence="3 4" key="1">
    <citation type="submission" date="2016-08" db="EMBL/GenBank/DDBJ databases">
        <title>Genomes of anaerobic fungi encode conserved fungal cellulosomes for biomass hydrolysis.</title>
        <authorList>
            <consortium name="DOE Joint Genome Institute"/>
            <person name="Haitjema C.H."/>
            <person name="Gilmore S.P."/>
            <person name="Henske J.K."/>
            <person name="Solomon K.V."/>
            <person name="De Groot R."/>
            <person name="Kuo A."/>
            <person name="Mondo S.J."/>
            <person name="Salamov A.A."/>
            <person name="Labutti K."/>
            <person name="Zhao Z."/>
            <person name="Chiniquy J."/>
            <person name="Barry K."/>
            <person name="Brewer H.M."/>
            <person name="Purvine S.O."/>
            <person name="Wright A.T."/>
            <person name="Boxma B."/>
            <person name="Van Alen T."/>
            <person name="Hackstein J.H."/>
            <person name="Baker S.E."/>
            <person name="Grigoriev I.V."/>
            <person name="O'Malley M.A."/>
        </authorList>
    </citation>
    <scope>NUCLEOTIDE SEQUENCE [LARGE SCALE GENOMIC DNA]</scope>
    <source>
        <strain evidence="4">finn</strain>
    </source>
</reference>
<dbReference type="AlphaFoldDB" id="A0A1Y1V4V6"/>
<evidence type="ECO:0000313" key="3">
    <source>
        <dbReference type="EMBL" id="ORX45999.1"/>
    </source>
</evidence>
<feature type="region of interest" description="Disordered" evidence="1">
    <location>
        <begin position="75"/>
        <end position="96"/>
    </location>
</feature>
<feature type="signal peptide" evidence="2">
    <location>
        <begin position="1"/>
        <end position="19"/>
    </location>
</feature>
<gene>
    <name evidence="3" type="ORF">BCR36DRAFT_414305</name>
</gene>
<feature type="chain" id="PRO_5013322243" description="Transglutaminase-like domain-containing protein" evidence="2">
    <location>
        <begin position="20"/>
        <end position="475"/>
    </location>
</feature>
<keyword evidence="4" id="KW-1185">Reference proteome</keyword>
<protein>
    <recommendedName>
        <fullName evidence="5">Transglutaminase-like domain-containing protein</fullName>
    </recommendedName>
</protein>
<reference evidence="3 4" key="2">
    <citation type="submission" date="2016-08" db="EMBL/GenBank/DDBJ databases">
        <title>Pervasive Adenine N6-methylation of Active Genes in Fungi.</title>
        <authorList>
            <consortium name="DOE Joint Genome Institute"/>
            <person name="Mondo S.J."/>
            <person name="Dannebaum R.O."/>
            <person name="Kuo R.C."/>
            <person name="Labutti K."/>
            <person name="Haridas S."/>
            <person name="Kuo A."/>
            <person name="Salamov A."/>
            <person name="Ahrendt S.R."/>
            <person name="Lipzen A."/>
            <person name="Sullivan W."/>
            <person name="Andreopoulos W.B."/>
            <person name="Clum A."/>
            <person name="Lindquist E."/>
            <person name="Daum C."/>
            <person name="Ramamoorthy G.K."/>
            <person name="Gryganskyi A."/>
            <person name="Culley D."/>
            <person name="Magnuson J.K."/>
            <person name="James T.Y."/>
            <person name="O'Malley M.A."/>
            <person name="Stajich J.E."/>
            <person name="Spatafora J.W."/>
            <person name="Visel A."/>
            <person name="Grigoriev I.V."/>
        </authorList>
    </citation>
    <scope>NUCLEOTIDE SEQUENCE [LARGE SCALE GENOMIC DNA]</scope>
    <source>
        <strain evidence="4">finn</strain>
    </source>
</reference>
<dbReference type="Proteomes" id="UP000193719">
    <property type="component" value="Unassembled WGS sequence"/>
</dbReference>
<dbReference type="EMBL" id="MCFH01000037">
    <property type="protein sequence ID" value="ORX45999.1"/>
    <property type="molecule type" value="Genomic_DNA"/>
</dbReference>
<comment type="caution">
    <text evidence="3">The sequence shown here is derived from an EMBL/GenBank/DDBJ whole genome shotgun (WGS) entry which is preliminary data.</text>
</comment>
<accession>A0A1Y1V4V6</accession>
<evidence type="ECO:0000256" key="1">
    <source>
        <dbReference type="SAM" id="MobiDB-lite"/>
    </source>
</evidence>
<proteinExistence type="predicted"/>
<evidence type="ECO:0000313" key="4">
    <source>
        <dbReference type="Proteomes" id="UP000193719"/>
    </source>
</evidence>
<dbReference type="OrthoDB" id="2128161at2759"/>
<organism evidence="3 4">
    <name type="scientific">Piromyces finnis</name>
    <dbReference type="NCBI Taxonomy" id="1754191"/>
    <lineage>
        <taxon>Eukaryota</taxon>
        <taxon>Fungi</taxon>
        <taxon>Fungi incertae sedis</taxon>
        <taxon>Chytridiomycota</taxon>
        <taxon>Chytridiomycota incertae sedis</taxon>
        <taxon>Neocallimastigomycetes</taxon>
        <taxon>Neocallimastigales</taxon>
        <taxon>Neocallimastigaceae</taxon>
        <taxon>Piromyces</taxon>
    </lineage>
</organism>